<evidence type="ECO:0000313" key="2">
    <source>
        <dbReference type="Proteomes" id="UP001151760"/>
    </source>
</evidence>
<keyword evidence="1" id="KW-0548">Nucleotidyltransferase</keyword>
<dbReference type="SUPFAM" id="SSF53098">
    <property type="entry name" value="Ribonuclease H-like"/>
    <property type="match status" value="1"/>
</dbReference>
<dbReference type="GO" id="GO:0003964">
    <property type="term" value="F:RNA-directed DNA polymerase activity"/>
    <property type="evidence" value="ECO:0007669"/>
    <property type="project" value="UniProtKB-KW"/>
</dbReference>
<gene>
    <name evidence="1" type="ORF">Tco_0860491</name>
</gene>
<dbReference type="EMBL" id="BQNB010013231">
    <property type="protein sequence ID" value="GJT13449.1"/>
    <property type="molecule type" value="Genomic_DNA"/>
</dbReference>
<name>A0ABQ5BKT2_9ASTR</name>
<keyword evidence="2" id="KW-1185">Reference proteome</keyword>
<proteinExistence type="predicted"/>
<dbReference type="Gene3D" id="3.30.420.10">
    <property type="entry name" value="Ribonuclease H-like superfamily/Ribonuclease H"/>
    <property type="match status" value="1"/>
</dbReference>
<sequence>MNNNRRSTRFQQGVVERANKSLIKGLKSGLGDNRYRWMDEFPNVLRAHRTSLKQINGETPFNLTYKSEVIIPVEIDMREVAAIREAKYKSKMEQYYNQRAWPLSFKAEEFVYQKMNPLGEKIKEIHVNLGMPLLSDESISC</sequence>
<dbReference type="PANTHER" id="PTHR48475">
    <property type="entry name" value="RIBONUCLEASE H"/>
    <property type="match status" value="1"/>
</dbReference>
<comment type="caution">
    <text evidence="1">The sequence shown here is derived from an EMBL/GenBank/DDBJ whole genome shotgun (WGS) entry which is preliminary data.</text>
</comment>
<dbReference type="InterPro" id="IPR012337">
    <property type="entry name" value="RNaseH-like_sf"/>
</dbReference>
<organism evidence="1 2">
    <name type="scientific">Tanacetum coccineum</name>
    <dbReference type="NCBI Taxonomy" id="301880"/>
    <lineage>
        <taxon>Eukaryota</taxon>
        <taxon>Viridiplantae</taxon>
        <taxon>Streptophyta</taxon>
        <taxon>Embryophyta</taxon>
        <taxon>Tracheophyta</taxon>
        <taxon>Spermatophyta</taxon>
        <taxon>Magnoliopsida</taxon>
        <taxon>eudicotyledons</taxon>
        <taxon>Gunneridae</taxon>
        <taxon>Pentapetalae</taxon>
        <taxon>asterids</taxon>
        <taxon>campanulids</taxon>
        <taxon>Asterales</taxon>
        <taxon>Asteraceae</taxon>
        <taxon>Asteroideae</taxon>
        <taxon>Anthemideae</taxon>
        <taxon>Anthemidinae</taxon>
        <taxon>Tanacetum</taxon>
    </lineage>
</organism>
<keyword evidence="1" id="KW-0808">Transferase</keyword>
<evidence type="ECO:0000313" key="1">
    <source>
        <dbReference type="EMBL" id="GJT13449.1"/>
    </source>
</evidence>
<reference evidence="1" key="1">
    <citation type="journal article" date="2022" name="Int. J. Mol. Sci.">
        <title>Draft Genome of Tanacetum Coccineum: Genomic Comparison of Closely Related Tanacetum-Family Plants.</title>
        <authorList>
            <person name="Yamashiro T."/>
            <person name="Shiraishi A."/>
            <person name="Nakayama K."/>
            <person name="Satake H."/>
        </authorList>
    </citation>
    <scope>NUCLEOTIDE SEQUENCE</scope>
</reference>
<dbReference type="InterPro" id="IPR036397">
    <property type="entry name" value="RNaseH_sf"/>
</dbReference>
<keyword evidence="1" id="KW-0695">RNA-directed DNA polymerase</keyword>
<reference evidence="1" key="2">
    <citation type="submission" date="2022-01" db="EMBL/GenBank/DDBJ databases">
        <authorList>
            <person name="Yamashiro T."/>
            <person name="Shiraishi A."/>
            <person name="Satake H."/>
            <person name="Nakayama K."/>
        </authorList>
    </citation>
    <scope>NUCLEOTIDE SEQUENCE</scope>
</reference>
<dbReference type="Proteomes" id="UP001151760">
    <property type="component" value="Unassembled WGS sequence"/>
</dbReference>
<protein>
    <submittedName>
        <fullName evidence="1">Reverse transcriptase domain-containing protein</fullName>
    </submittedName>
</protein>
<dbReference type="PANTHER" id="PTHR48475:SF2">
    <property type="entry name" value="RIBONUCLEASE H"/>
    <property type="match status" value="1"/>
</dbReference>
<accession>A0ABQ5BKT2</accession>